<keyword evidence="7" id="KW-0106">Calcium</keyword>
<reference evidence="12 13" key="1">
    <citation type="submission" date="2022-05" db="EMBL/GenBank/DDBJ databases">
        <authorList>
            <person name="Park J.-S."/>
        </authorList>
    </citation>
    <scope>NUCLEOTIDE SEQUENCE [LARGE SCALE GENOMIC DNA]</scope>
    <source>
        <strain evidence="12 13">2012CJ34-2</strain>
    </source>
</reference>
<dbReference type="NCBIfam" id="NF008339">
    <property type="entry name" value="PRK11125.1"/>
    <property type="match status" value="1"/>
</dbReference>
<dbReference type="Proteomes" id="UP001203338">
    <property type="component" value="Unassembled WGS sequence"/>
</dbReference>
<dbReference type="GO" id="GO:0042279">
    <property type="term" value="F:nitrite reductase (cytochrome, ammonia-forming) activity"/>
    <property type="evidence" value="ECO:0007669"/>
    <property type="project" value="UniProtKB-EC"/>
</dbReference>
<comment type="similarity">
    <text evidence="2">Belongs to the cytochrome c-552 family.</text>
</comment>
<dbReference type="CDD" id="cd00548">
    <property type="entry name" value="NrfA-like"/>
    <property type="match status" value="1"/>
</dbReference>
<keyword evidence="13" id="KW-1185">Reference proteome</keyword>
<evidence type="ECO:0000256" key="3">
    <source>
        <dbReference type="ARBA" id="ARBA00011887"/>
    </source>
</evidence>
<evidence type="ECO:0000256" key="11">
    <source>
        <dbReference type="SAM" id="SignalP"/>
    </source>
</evidence>
<dbReference type="Gene3D" id="1.10.1130.10">
    <property type="entry name" value="Flavocytochrome C3, Chain A"/>
    <property type="match status" value="1"/>
</dbReference>
<evidence type="ECO:0000256" key="8">
    <source>
        <dbReference type="ARBA" id="ARBA00023002"/>
    </source>
</evidence>
<comment type="catalytic activity">
    <reaction evidence="10">
        <text>6 Fe(III)-[cytochrome c] + NH4(+) + 2 H2O = 6 Fe(II)-[cytochrome c] + nitrite + 8 H(+)</text>
        <dbReference type="Rhea" id="RHEA:13089"/>
        <dbReference type="Rhea" id="RHEA-COMP:10350"/>
        <dbReference type="Rhea" id="RHEA-COMP:14399"/>
        <dbReference type="ChEBI" id="CHEBI:15377"/>
        <dbReference type="ChEBI" id="CHEBI:15378"/>
        <dbReference type="ChEBI" id="CHEBI:16301"/>
        <dbReference type="ChEBI" id="CHEBI:28938"/>
        <dbReference type="ChEBI" id="CHEBI:29033"/>
        <dbReference type="ChEBI" id="CHEBI:29034"/>
        <dbReference type="EC" id="1.7.2.2"/>
    </reaction>
</comment>
<evidence type="ECO:0000256" key="7">
    <source>
        <dbReference type="ARBA" id="ARBA00022837"/>
    </source>
</evidence>
<evidence type="ECO:0000256" key="1">
    <source>
        <dbReference type="ARBA" id="ARBA00004196"/>
    </source>
</evidence>
<dbReference type="InterPro" id="IPR003321">
    <property type="entry name" value="Cyt_c552"/>
</dbReference>
<feature type="signal peptide" evidence="11">
    <location>
        <begin position="1"/>
        <end position="23"/>
    </location>
</feature>
<dbReference type="SUPFAM" id="SSF48695">
    <property type="entry name" value="Multiheme cytochromes"/>
    <property type="match status" value="1"/>
</dbReference>
<dbReference type="RefSeq" id="WP_249701301.1">
    <property type="nucleotide sequence ID" value="NZ_JAMFLX010000029.1"/>
</dbReference>
<keyword evidence="4" id="KW-0349">Heme</keyword>
<evidence type="ECO:0000256" key="4">
    <source>
        <dbReference type="ARBA" id="ARBA00022617"/>
    </source>
</evidence>
<protein>
    <recommendedName>
        <fullName evidence="3">nitrite reductase (cytochrome; ammonia-forming)</fullName>
        <ecNumber evidence="3">1.7.2.2</ecNumber>
    </recommendedName>
</protein>
<dbReference type="EC" id="1.7.2.2" evidence="3"/>
<feature type="chain" id="PRO_5046584692" description="nitrite reductase (cytochrome; ammonia-forming)" evidence="11">
    <location>
        <begin position="24"/>
        <end position="466"/>
    </location>
</feature>
<dbReference type="Gene3D" id="1.20.140.10">
    <property type="entry name" value="Butyryl-CoA Dehydrogenase, subunit A, domain 3"/>
    <property type="match status" value="1"/>
</dbReference>
<name>A0ABT0PK97_9GAMM</name>
<keyword evidence="8 12" id="KW-0560">Oxidoreductase</keyword>
<evidence type="ECO:0000256" key="10">
    <source>
        <dbReference type="ARBA" id="ARBA00049131"/>
    </source>
</evidence>
<comment type="subcellular location">
    <subcellularLocation>
        <location evidence="1">Cell envelope</location>
    </subcellularLocation>
</comment>
<evidence type="ECO:0000313" key="12">
    <source>
        <dbReference type="EMBL" id="MCL6271666.1"/>
    </source>
</evidence>
<keyword evidence="5" id="KW-0479">Metal-binding</keyword>
<sequence>MNHCRALIPGVMATLLTSSTVSAEIGPLEARNRMFEDEFPRQYETWKQTAEMDFKSKHLGNVMEDALESDPRLVVLWAGYGFSKDYNAPRGHMHAVTDVRNTLRTGAPMKPTDGPMPNACWTCKSTDDTRLLAKEGNNFFKGKWFSKGSEIVNPIGCIDCHDPGKDMTLRAGRPHLYEALKASGQDPSKLTQHDWRTMVCAQCHVEYYFAGKDKIVTLPWDNGTLAEEVEVYYDNRNFKDWTHKLSKAPMLKAQHPGYEMWKEGVHGRNNVSCAACHMPQRRDKGVTFTDHRVVSPLRDIQASCKTCHSQSEKYLLEVTYARQDQVKQLRIKTEDMLVRAHVEAKAAWDAGASDKEMEKVLMLIRHAQWRWDYAVASHGASFHAPEEVLRVLGSSLDQSGKARTELARILARYGITKEIPMPDITTKEKAQAYIGLDMEKLKADKEKFKKEILPKWDAEAKAKGLL</sequence>
<evidence type="ECO:0000256" key="2">
    <source>
        <dbReference type="ARBA" id="ARBA00009288"/>
    </source>
</evidence>
<evidence type="ECO:0000313" key="13">
    <source>
        <dbReference type="Proteomes" id="UP001203338"/>
    </source>
</evidence>
<comment type="caution">
    <text evidence="12">The sequence shown here is derived from an EMBL/GenBank/DDBJ whole genome shotgun (WGS) entry which is preliminary data.</text>
</comment>
<dbReference type="Pfam" id="PF02335">
    <property type="entry name" value="Cytochrom_C552"/>
    <property type="match status" value="1"/>
</dbReference>
<evidence type="ECO:0000256" key="5">
    <source>
        <dbReference type="ARBA" id="ARBA00022723"/>
    </source>
</evidence>
<accession>A0ABT0PK97</accession>
<dbReference type="InterPro" id="IPR036280">
    <property type="entry name" value="Multihaem_cyt_sf"/>
</dbReference>
<dbReference type="PIRSF" id="PIRSF000243">
    <property type="entry name" value="Cyt_c552"/>
    <property type="match status" value="1"/>
</dbReference>
<dbReference type="EMBL" id="JAMFLX010000029">
    <property type="protein sequence ID" value="MCL6271666.1"/>
    <property type="molecule type" value="Genomic_DNA"/>
</dbReference>
<evidence type="ECO:0000256" key="9">
    <source>
        <dbReference type="ARBA" id="ARBA00023004"/>
    </source>
</evidence>
<organism evidence="12 13">
    <name type="scientific">Parendozoicomonas callyspongiae</name>
    <dbReference type="NCBI Taxonomy" id="2942213"/>
    <lineage>
        <taxon>Bacteria</taxon>
        <taxon>Pseudomonadati</taxon>
        <taxon>Pseudomonadota</taxon>
        <taxon>Gammaproteobacteria</taxon>
        <taxon>Oceanospirillales</taxon>
        <taxon>Endozoicomonadaceae</taxon>
        <taxon>Parendozoicomonas</taxon>
    </lineage>
</organism>
<keyword evidence="6 11" id="KW-0732">Signal</keyword>
<gene>
    <name evidence="12" type="primary">nrfA</name>
    <name evidence="12" type="ORF">M3P05_17245</name>
</gene>
<evidence type="ECO:0000256" key="6">
    <source>
        <dbReference type="ARBA" id="ARBA00022729"/>
    </source>
</evidence>
<proteinExistence type="inferred from homology"/>
<keyword evidence="9" id="KW-0408">Iron</keyword>
<dbReference type="PANTHER" id="PTHR30633:SF0">
    <property type="entry name" value="CYTOCHROME C-552"/>
    <property type="match status" value="1"/>
</dbReference>
<dbReference type="PANTHER" id="PTHR30633">
    <property type="entry name" value="CYTOCHROME C-552 RESPIRATORY NITRITE REDUCTASE"/>
    <property type="match status" value="1"/>
</dbReference>